<keyword evidence="4 10" id="KW-0548">Nucleotidyltransferase</keyword>
<feature type="binding site" evidence="13">
    <location>
        <position position="307"/>
    </location>
    <ligand>
        <name>GTP</name>
        <dbReference type="ChEBI" id="CHEBI:37565"/>
    </ligand>
</feature>
<evidence type="ECO:0000256" key="8">
    <source>
        <dbReference type="ARBA" id="ARBA00023242"/>
    </source>
</evidence>
<dbReference type="SUPFAM" id="SSF52799">
    <property type="entry name" value="(Phosphotyrosine protein) phosphatases II"/>
    <property type="match status" value="1"/>
</dbReference>
<feature type="active site" description="N6-GMP-lysine intermediate" evidence="12">
    <location>
        <position position="302"/>
    </location>
</feature>
<dbReference type="Proteomes" id="UP000887577">
    <property type="component" value="Unplaced"/>
</dbReference>
<feature type="region of interest" description="Disordered" evidence="14">
    <location>
        <begin position="581"/>
        <end position="602"/>
    </location>
</feature>
<accession>A0A914Z5U1</accession>
<evidence type="ECO:0000256" key="14">
    <source>
        <dbReference type="SAM" id="MobiDB-lite"/>
    </source>
</evidence>
<comment type="function">
    <text evidence="10">Bifunctional mRNA-capping enzyme exhibiting RNA 5'-triphosphate monophosphatase activity in the N-terminal part and mRNA guanylyltransferase activity in the C-terminal part. Catalyzes the first two steps of cap formation: by removing the gamma-phosphate from the 5'-triphosphate end of nascent mRNA to yield a diphosphate end, and by transferring the GMP moiety of GTP to the 5'-diphosphate terminus of RNA via a covalent enzyme-GMP reaction intermediate.</text>
</comment>
<dbReference type="PIRSF" id="PIRSF036958">
    <property type="entry name" value="mRNA_capping_HCE"/>
    <property type="match status" value="1"/>
</dbReference>
<evidence type="ECO:0000256" key="9">
    <source>
        <dbReference type="ARBA" id="ARBA00044624"/>
    </source>
</evidence>
<dbReference type="GO" id="GO:0006370">
    <property type="term" value="P:7-methylguanosine mRNA capping"/>
    <property type="evidence" value="ECO:0007669"/>
    <property type="project" value="UniProtKB-UniRule"/>
</dbReference>
<reference evidence="17" key="1">
    <citation type="submission" date="2022-11" db="UniProtKB">
        <authorList>
            <consortium name="WormBaseParasite"/>
        </authorList>
    </citation>
    <scope>IDENTIFICATION</scope>
</reference>
<evidence type="ECO:0000256" key="7">
    <source>
        <dbReference type="ARBA" id="ARBA00023134"/>
    </source>
</evidence>
<feature type="binding site" evidence="13">
    <location>
        <begin position="470"/>
        <end position="472"/>
    </location>
    <ligand>
        <name>GTP</name>
        <dbReference type="ChEBI" id="CHEBI:37565"/>
    </ligand>
</feature>
<dbReference type="Gene3D" id="3.90.190.10">
    <property type="entry name" value="Protein tyrosine phosphatase superfamily"/>
    <property type="match status" value="1"/>
</dbReference>
<evidence type="ECO:0000256" key="13">
    <source>
        <dbReference type="PIRSR" id="PIRSR036958-3"/>
    </source>
</evidence>
<dbReference type="GO" id="GO:0005634">
    <property type="term" value="C:nucleus"/>
    <property type="evidence" value="ECO:0007669"/>
    <property type="project" value="UniProtKB-SubCell"/>
</dbReference>
<keyword evidence="6 10" id="KW-0506">mRNA capping</keyword>
<dbReference type="InterPro" id="IPR013846">
    <property type="entry name" value="mRNA_cap_enzyme_C"/>
</dbReference>
<keyword evidence="16" id="KW-1185">Reference proteome</keyword>
<dbReference type="PROSITE" id="PS50056">
    <property type="entry name" value="TYR_PHOSPHATASE_2"/>
    <property type="match status" value="1"/>
</dbReference>
<dbReference type="InterPro" id="IPR001339">
    <property type="entry name" value="mRNA_cap_enzyme_adenylation"/>
</dbReference>
<name>A0A914Z5U1_9BILA</name>
<dbReference type="CDD" id="cd07895">
    <property type="entry name" value="Adenylation_mRNA_capping"/>
    <property type="match status" value="1"/>
</dbReference>
<evidence type="ECO:0000313" key="16">
    <source>
        <dbReference type="Proteomes" id="UP000887577"/>
    </source>
</evidence>
<feature type="binding site" evidence="13">
    <location>
        <begin position="350"/>
        <end position="352"/>
    </location>
    <ligand>
        <name>GTP</name>
        <dbReference type="ChEBI" id="CHEBI:37565"/>
    </ligand>
</feature>
<evidence type="ECO:0000256" key="11">
    <source>
        <dbReference type="PIRSR" id="PIRSR036958-1"/>
    </source>
</evidence>
<dbReference type="InterPro" id="IPR051029">
    <property type="entry name" value="mRNA_Capping_Enz/RNA_Phosphat"/>
</dbReference>
<dbReference type="GO" id="GO:0004721">
    <property type="term" value="F:phosphoprotein phosphatase activity"/>
    <property type="evidence" value="ECO:0007669"/>
    <property type="project" value="UniProtKB-UniRule"/>
</dbReference>
<feature type="domain" description="Tyrosine specific protein phosphatases" evidence="15">
    <location>
        <begin position="123"/>
        <end position="190"/>
    </location>
</feature>
<comment type="similarity">
    <text evidence="10">In the N-terminal section; belongs to the non-receptor class of the protein-tyrosine phosphatase family.</text>
</comment>
<dbReference type="PANTHER" id="PTHR10367">
    <property type="entry name" value="MRNA-CAPPING ENZYME"/>
    <property type="match status" value="1"/>
</dbReference>
<dbReference type="InterPro" id="IPR017074">
    <property type="entry name" value="mRNA_cap_enz_bifunc"/>
</dbReference>
<organism evidence="16 17">
    <name type="scientific">Panagrolaimus superbus</name>
    <dbReference type="NCBI Taxonomy" id="310955"/>
    <lineage>
        <taxon>Eukaryota</taxon>
        <taxon>Metazoa</taxon>
        <taxon>Ecdysozoa</taxon>
        <taxon>Nematoda</taxon>
        <taxon>Chromadorea</taxon>
        <taxon>Rhabditida</taxon>
        <taxon>Tylenchina</taxon>
        <taxon>Panagrolaimomorpha</taxon>
        <taxon>Panagrolaimoidea</taxon>
        <taxon>Panagrolaimidae</taxon>
        <taxon>Panagrolaimus</taxon>
    </lineage>
</organism>
<dbReference type="InterPro" id="IPR012340">
    <property type="entry name" value="NA-bd_OB-fold"/>
</dbReference>
<dbReference type="Gene3D" id="3.30.470.30">
    <property type="entry name" value="DNA ligase/mRNA capping enzyme"/>
    <property type="match status" value="1"/>
</dbReference>
<dbReference type="Pfam" id="PF01331">
    <property type="entry name" value="mRNA_cap_enzyme"/>
    <property type="match status" value="1"/>
</dbReference>
<keyword evidence="7 10" id="KW-0342">GTP-binding</keyword>
<dbReference type="Pfam" id="PF00782">
    <property type="entry name" value="DSPc"/>
    <property type="match status" value="1"/>
</dbReference>
<dbReference type="GO" id="GO:0005525">
    <property type="term" value="F:GTP binding"/>
    <property type="evidence" value="ECO:0007669"/>
    <property type="project" value="UniProtKB-UniRule"/>
</dbReference>
<dbReference type="EC" id="2.7.7.50" evidence="10"/>
<dbReference type="GO" id="GO:0004484">
    <property type="term" value="F:mRNA guanylyltransferase activity"/>
    <property type="evidence" value="ECO:0007669"/>
    <property type="project" value="UniProtKB-UniRule"/>
</dbReference>
<evidence type="ECO:0000256" key="10">
    <source>
        <dbReference type="PIRNR" id="PIRNR036958"/>
    </source>
</evidence>
<evidence type="ECO:0000256" key="12">
    <source>
        <dbReference type="PIRSR" id="PIRSR036958-2"/>
    </source>
</evidence>
<dbReference type="InterPro" id="IPR016130">
    <property type="entry name" value="Tyr_Pase_AS"/>
</dbReference>
<keyword evidence="3 10" id="KW-0808">Transferase</keyword>
<evidence type="ECO:0000256" key="1">
    <source>
        <dbReference type="ARBA" id="ARBA00004123"/>
    </source>
</evidence>
<dbReference type="Pfam" id="PF03919">
    <property type="entry name" value="mRNA_cap_C"/>
    <property type="match status" value="1"/>
</dbReference>
<evidence type="ECO:0000256" key="3">
    <source>
        <dbReference type="ARBA" id="ARBA00022679"/>
    </source>
</evidence>
<comment type="subcellular location">
    <subcellularLocation>
        <location evidence="1 10">Nucleus</location>
    </subcellularLocation>
</comment>
<dbReference type="SUPFAM" id="SSF50249">
    <property type="entry name" value="Nucleic acid-binding proteins"/>
    <property type="match status" value="1"/>
</dbReference>
<keyword evidence="8 10" id="KW-0539">Nucleus</keyword>
<dbReference type="SUPFAM" id="SSF56091">
    <property type="entry name" value="DNA ligase/mRNA capping enzyme, catalytic domain"/>
    <property type="match status" value="1"/>
</dbReference>
<evidence type="ECO:0000313" key="17">
    <source>
        <dbReference type="WBParaSite" id="PSU_v2.g7708.t1"/>
    </source>
</evidence>
<dbReference type="GO" id="GO:0140818">
    <property type="term" value="F:mRNA 5'-triphosphate monophosphatase activity"/>
    <property type="evidence" value="ECO:0007669"/>
    <property type="project" value="UniProtKB-EC"/>
</dbReference>
<feature type="binding site" evidence="13">
    <location>
        <position position="323"/>
    </location>
    <ligand>
        <name>GTP</name>
        <dbReference type="ChEBI" id="CHEBI:37565"/>
    </ligand>
</feature>
<dbReference type="AlphaFoldDB" id="A0A914Z5U1"/>
<feature type="binding site" evidence="13">
    <location>
        <begin position="541"/>
        <end position="546"/>
    </location>
    <ligand>
        <name>GTP</name>
        <dbReference type="ChEBI" id="CHEBI:37565"/>
    </ligand>
</feature>
<dbReference type="GO" id="GO:0004651">
    <property type="term" value="F:polynucleotide 5'-phosphatase activity"/>
    <property type="evidence" value="ECO:0007669"/>
    <property type="project" value="UniProtKB-UniRule"/>
</dbReference>
<keyword evidence="10" id="KW-0378">Hydrolase</keyword>
<feature type="active site" description="Phosphocysteine intermediate" evidence="11">
    <location>
        <position position="145"/>
    </location>
</feature>
<evidence type="ECO:0000256" key="6">
    <source>
        <dbReference type="ARBA" id="ARBA00023042"/>
    </source>
</evidence>
<evidence type="ECO:0000256" key="2">
    <source>
        <dbReference type="ARBA" id="ARBA00022664"/>
    </source>
</evidence>
<dbReference type="GO" id="GO:0005524">
    <property type="term" value="F:ATP binding"/>
    <property type="evidence" value="ECO:0007669"/>
    <property type="project" value="InterPro"/>
</dbReference>
<dbReference type="InterPro" id="IPR000340">
    <property type="entry name" value="Dual-sp_phosphatase_cat-dom"/>
</dbReference>
<protein>
    <recommendedName>
        <fullName evidence="10">mRNA-capping enzyme</fullName>
    </recommendedName>
    <domain>
        <recommendedName>
            <fullName evidence="10">mRNA 5'-triphosphate monophosphatase</fullName>
            <ecNumber evidence="10">3.6.1.74</ecNumber>
        </recommendedName>
        <alternativeName>
            <fullName evidence="10">mRNA 5'-phosphatase</fullName>
        </alternativeName>
    </domain>
    <domain>
        <recommendedName>
            <fullName evidence="10">mRNA guanylyltransferase</fullName>
            <ecNumber evidence="10">2.7.7.50</ecNumber>
        </recommendedName>
        <alternativeName>
            <fullName evidence="10">GTP--RNA guanylyltransferase</fullName>
            <shortName evidence="10">GTase</shortName>
        </alternativeName>
    </domain>
</protein>
<comment type="catalytic activity">
    <reaction evidence="9">
        <text>a 5'-end diphospho-ribonucleoside in mRNA + GTP + H(+) = a 5'-end (5'-triphosphoguanosine)-ribonucleoside in mRNA + diphosphate</text>
        <dbReference type="Rhea" id="RHEA:67012"/>
        <dbReference type="Rhea" id="RHEA-COMP:17165"/>
        <dbReference type="Rhea" id="RHEA-COMP:17166"/>
        <dbReference type="ChEBI" id="CHEBI:15378"/>
        <dbReference type="ChEBI" id="CHEBI:33019"/>
        <dbReference type="ChEBI" id="CHEBI:37565"/>
        <dbReference type="ChEBI" id="CHEBI:167616"/>
        <dbReference type="ChEBI" id="CHEBI:167617"/>
        <dbReference type="EC" id="2.7.7.50"/>
    </reaction>
    <physiologicalReaction direction="left-to-right" evidence="9">
        <dbReference type="Rhea" id="RHEA:67013"/>
    </physiologicalReaction>
</comment>
<feature type="compositionally biased region" description="Polar residues" evidence="14">
    <location>
        <begin position="590"/>
        <end position="602"/>
    </location>
</feature>
<dbReference type="PROSITE" id="PS00383">
    <property type="entry name" value="TYR_PHOSPHATASE_1"/>
    <property type="match status" value="1"/>
</dbReference>
<keyword evidence="2 10" id="KW-0507">mRNA processing</keyword>
<comment type="catalytic activity">
    <reaction evidence="10">
        <text>a 5'-end triphospho-ribonucleoside in mRNA + H2O = a 5'-end diphospho-ribonucleoside in mRNA + phosphate + H(+)</text>
        <dbReference type="Rhea" id="RHEA:67004"/>
        <dbReference type="Rhea" id="RHEA-COMP:17164"/>
        <dbReference type="Rhea" id="RHEA-COMP:17165"/>
        <dbReference type="ChEBI" id="CHEBI:15377"/>
        <dbReference type="ChEBI" id="CHEBI:15378"/>
        <dbReference type="ChEBI" id="CHEBI:43474"/>
        <dbReference type="ChEBI" id="CHEBI:167616"/>
        <dbReference type="ChEBI" id="CHEBI:167618"/>
        <dbReference type="EC" id="3.6.1.74"/>
    </reaction>
</comment>
<dbReference type="WBParaSite" id="PSU_v2.g7708.t1">
    <property type="protein sequence ID" value="PSU_v2.g7708.t1"/>
    <property type="gene ID" value="PSU_v2.g7708"/>
</dbReference>
<evidence type="ECO:0000259" key="15">
    <source>
        <dbReference type="PROSITE" id="PS50056"/>
    </source>
</evidence>
<evidence type="ECO:0000256" key="5">
    <source>
        <dbReference type="ARBA" id="ARBA00022741"/>
    </source>
</evidence>
<keyword evidence="5 10" id="KW-0547">Nucleotide-binding</keyword>
<dbReference type="InterPro" id="IPR029021">
    <property type="entry name" value="Prot-tyrosine_phosphatase-like"/>
</dbReference>
<dbReference type="Gene3D" id="2.40.50.140">
    <property type="entry name" value="Nucleic acid-binding proteins"/>
    <property type="match status" value="1"/>
</dbReference>
<dbReference type="InterPro" id="IPR000387">
    <property type="entry name" value="Tyr_Pase_dom"/>
</dbReference>
<dbReference type="EC" id="3.6.1.74" evidence="10"/>
<dbReference type="PANTHER" id="PTHR10367:SF17">
    <property type="entry name" value="MRNA-CAPPING ENZYME"/>
    <property type="match status" value="1"/>
</dbReference>
<sequence>MNETTLNEKHANGVSKGLAKAVGLPSRWINCPKYGSVIQGIFLPFKTPLSDAYDDLLGDETKFYPQEIFDKEGAKEGSKVKLWFNLANTERFYGWKAVTSNDCEYLHMPLRGHAETPSEEDTDKFIEIVTDFVKTNPNDIVAVHCTHGFNRTGFLIVAYLIKVMGLDVATAVKEFANARPQGIYKEDYLRELFKRFDPTYDPNAEFPFAPPGRPEWDNEVSTIGFADNSNRKSKFMNGNIRGVEQVDDPSQKEVLQQQLVKFLQPFSTLDLETTHLYASQPVSLDKKNISLLSTKPYMVSWKADGSRYLIYIKNGNEIYAFDRDKNIFKLPLKFPKRGYLDQHVSETLVDAEMVTERKVVGERTYYSSKMLIFDIIVCHGVSIGTKDYQKRFDAINSFLIYPRSQAVKQGLLDKRKEPIAVYRKEFYNISEAERLLSPEFGKDLTHRIDGLIFQPSDEPYTSGRFPSLLKWKNSENTTIDFFLKIIEEKNPDDDSSRYYGELYVIGNEQPFRRMTAPPFVQKMDGRIVECGYKDKKFFVKRERKDKSSANSYKTAVSILKSLEDPVSKEYLIEYIEKNGMKQEQKPRQWYNRSPRNGNSKNV</sequence>
<proteinExistence type="inferred from homology"/>
<evidence type="ECO:0000256" key="4">
    <source>
        <dbReference type="ARBA" id="ARBA00022695"/>
    </source>
</evidence>
<comment type="similarity">
    <text evidence="10">In the C-terminal section; belongs to the eukaryotic GTase family.</text>
</comment>